<dbReference type="KEGG" id="ttf:THTE_0106"/>
<dbReference type="NCBIfam" id="TIGR04335">
    <property type="entry name" value="AmmeMemoSam_A"/>
    <property type="match status" value="1"/>
</dbReference>
<evidence type="ECO:0000256" key="1">
    <source>
        <dbReference type="ARBA" id="ARBA00006315"/>
    </source>
</evidence>
<dbReference type="NCBIfam" id="TIGR00296">
    <property type="entry name" value="TIGR00296 family protein"/>
    <property type="match status" value="1"/>
</dbReference>
<dbReference type="AlphaFoldDB" id="A0A286R9R4"/>
<dbReference type="NCBIfam" id="TIGR04336">
    <property type="entry name" value="AmmeMemoSam_B"/>
    <property type="match status" value="1"/>
</dbReference>
<comment type="similarity">
    <text evidence="1">Belongs to the MEMO1 family.</text>
</comment>
<evidence type="ECO:0000313" key="5">
    <source>
        <dbReference type="Proteomes" id="UP000215086"/>
    </source>
</evidence>
<dbReference type="InterPro" id="IPR023473">
    <property type="entry name" value="AMMECR1"/>
</dbReference>
<dbReference type="InterPro" id="IPR027623">
    <property type="entry name" value="AmmeMemoSam_A"/>
</dbReference>
<feature type="domain" description="AMMECR1" evidence="3">
    <location>
        <begin position="295"/>
        <end position="481"/>
    </location>
</feature>
<proteinExistence type="inferred from homology"/>
<dbReference type="Gene3D" id="3.40.830.10">
    <property type="entry name" value="LigB-like"/>
    <property type="match status" value="1"/>
</dbReference>
<dbReference type="InterPro" id="IPR002737">
    <property type="entry name" value="MEMO1_fam"/>
</dbReference>
<dbReference type="PROSITE" id="PS51112">
    <property type="entry name" value="AMMECR1"/>
    <property type="match status" value="1"/>
</dbReference>
<sequence>MPIRGLVVPHAGYPYSGPVAGVAYKQIAGRKYATVVLLGPSHYAYFEGAAIPDVDAFQTPLGEVPLSNKAAILAQHPPFAFDPPARVRPPGGWGACASGATPHTYEHSLEVQLPFLQTVLSDFEIVPIVFGKVDPREAAEALATILDDQTLLVVSTDLSHYQPYRLACDVDRRTLDAIVRFDFDYLEGLRYEPELSPCGSTGVLVALHLARAYHWEPVLLDYRNSGDTSGDKSAVVGYGAMAFCGGVAPRGPEVEENTEETEPDASPQQDTEIAGEGTAEAPSGGLAHLPNLTAEEKRFLLDLAWATLRRFVQDGRLPVVDSKAVPPRLREPWACFVTLRRRGALRGCIGTLTADQPLYLAVMENARNAARDPRFLPLEDWELADLTVEISVLSPPQPLEFRSPEELLQKLRPGVDGVIFQWRGARATFLPQVWEELPDPEEFLDRLCQKAGLPSKTWRQPDAKIWVYQVEKFGEVAHGAG</sequence>
<feature type="compositionally biased region" description="Acidic residues" evidence="2">
    <location>
        <begin position="254"/>
        <end position="263"/>
    </location>
</feature>
<dbReference type="Pfam" id="PF01871">
    <property type="entry name" value="AMMECR1"/>
    <property type="match status" value="1"/>
</dbReference>
<keyword evidence="5" id="KW-1185">Reference proteome</keyword>
<organism evidence="4 5">
    <name type="scientific">Thermogutta terrifontis</name>
    <dbReference type="NCBI Taxonomy" id="1331910"/>
    <lineage>
        <taxon>Bacteria</taxon>
        <taxon>Pseudomonadati</taxon>
        <taxon>Planctomycetota</taxon>
        <taxon>Planctomycetia</taxon>
        <taxon>Pirellulales</taxon>
        <taxon>Thermoguttaceae</taxon>
        <taxon>Thermogutta</taxon>
    </lineage>
</organism>
<dbReference type="SUPFAM" id="SSF143447">
    <property type="entry name" value="AMMECR1-like"/>
    <property type="match status" value="1"/>
</dbReference>
<accession>A0A286R9R4</accession>
<dbReference type="EMBL" id="CP018477">
    <property type="protein sequence ID" value="ASV72708.1"/>
    <property type="molecule type" value="Genomic_DNA"/>
</dbReference>
<dbReference type="PANTHER" id="PTHR11060:SF0">
    <property type="entry name" value="PROTEIN MEMO1"/>
    <property type="match status" value="1"/>
</dbReference>
<dbReference type="CDD" id="cd07361">
    <property type="entry name" value="MEMO_like"/>
    <property type="match status" value="1"/>
</dbReference>
<reference evidence="4 5" key="1">
    <citation type="journal article" name="Front. Microbiol.">
        <title>Sugar Metabolism of the First Thermophilic Planctomycete Thermogutta terrifontis: Comparative Genomic and Transcriptomic Approaches.</title>
        <authorList>
            <person name="Elcheninov A.G."/>
            <person name="Menzel P."/>
            <person name="Gudbergsdottir S.R."/>
            <person name="Slesarev A.I."/>
            <person name="Kadnikov V.V."/>
            <person name="Krogh A."/>
            <person name="Bonch-Osmolovskaya E.A."/>
            <person name="Peng X."/>
            <person name="Kublanov I.V."/>
        </authorList>
    </citation>
    <scope>NUCLEOTIDE SEQUENCE [LARGE SCALE GENOMIC DNA]</scope>
    <source>
        <strain evidence="4 5">R1</strain>
    </source>
</reference>
<protein>
    <submittedName>
        <fullName evidence="4">Putative ACR</fullName>
    </submittedName>
</protein>
<dbReference type="InterPro" id="IPR036071">
    <property type="entry name" value="AMMECR1_dom_sf"/>
</dbReference>
<dbReference type="Pfam" id="PF01875">
    <property type="entry name" value="Memo"/>
    <property type="match status" value="1"/>
</dbReference>
<feature type="region of interest" description="Disordered" evidence="2">
    <location>
        <begin position="249"/>
        <end position="286"/>
    </location>
</feature>
<dbReference type="Proteomes" id="UP000215086">
    <property type="component" value="Chromosome"/>
</dbReference>
<dbReference type="PANTHER" id="PTHR11060">
    <property type="entry name" value="PROTEIN MEMO1"/>
    <property type="match status" value="1"/>
</dbReference>
<dbReference type="Gene3D" id="3.30.700.20">
    <property type="entry name" value="Hypothetical protein ph0010, domain 1"/>
    <property type="match status" value="1"/>
</dbReference>
<dbReference type="Gene3D" id="3.30.1490.150">
    <property type="entry name" value="Hypothetical protein ph0010, domain 2"/>
    <property type="match status" value="1"/>
</dbReference>
<evidence type="ECO:0000256" key="2">
    <source>
        <dbReference type="SAM" id="MobiDB-lite"/>
    </source>
</evidence>
<name>A0A286R9R4_9BACT</name>
<evidence type="ECO:0000259" key="3">
    <source>
        <dbReference type="PROSITE" id="PS51112"/>
    </source>
</evidence>
<dbReference type="InterPro" id="IPR027485">
    <property type="entry name" value="AMMECR1_N"/>
</dbReference>
<gene>
    <name evidence="4" type="ORF">THTE_0106</name>
</gene>
<evidence type="ECO:0000313" key="4">
    <source>
        <dbReference type="EMBL" id="ASV72708.1"/>
    </source>
</evidence>
<dbReference type="InterPro" id="IPR002733">
    <property type="entry name" value="AMMECR1_domain"/>
</dbReference>